<accession>A0ACB5S201</accession>
<gene>
    <name evidence="1" type="primary">g12581</name>
    <name evidence="1" type="ORF">NpPPO83_00012581</name>
</gene>
<sequence>MARRLLPLSTAPPTPDAPAPVSGQRRKRPNGILAVACLACQKRKTKCDGARPQCATCSSKSSPCLYDAPEGQTRIAALKQRNADLQARLASSAAFLWRLKTLPPDEAAQTLERIRTSDDPSALLDSPDSDGPNPKRSRSPDSADLPADQPPPAKRQRDMQIAPGDPLHLSGPDCSSAFSILKSPEIRDAFHYFLKCTGVLFHVFTKEQGNAALDDVLHSEDSAIPKVSMCEVCAIAAVGAQYSQGRIPVQTGEHFYNIAKYFLDDVVEFDPLRGMKICALFGMYNIVVKGSVALAFIEMGIGLGSSQDILAKERPGISTDMWHDYKRVWRTLLCCKGRDIGLLYAR</sequence>
<evidence type="ECO:0000313" key="2">
    <source>
        <dbReference type="Proteomes" id="UP001165186"/>
    </source>
</evidence>
<reference evidence="1" key="1">
    <citation type="submission" date="2024-09" db="EMBL/GenBank/DDBJ databases">
        <title>Draft Genome Sequences of Neofusicoccum parvum.</title>
        <authorList>
            <person name="Ashida A."/>
            <person name="Camagna M."/>
            <person name="Tanaka A."/>
            <person name="Takemoto D."/>
        </authorList>
    </citation>
    <scope>NUCLEOTIDE SEQUENCE</scope>
    <source>
        <strain evidence="1">PPO83</strain>
    </source>
</reference>
<proteinExistence type="predicted"/>
<keyword evidence="2" id="KW-1185">Reference proteome</keyword>
<comment type="caution">
    <text evidence="1">The sequence shown here is derived from an EMBL/GenBank/DDBJ whole genome shotgun (WGS) entry which is preliminary data.</text>
</comment>
<protein>
    <submittedName>
        <fullName evidence="1">Uncharacterized protein</fullName>
    </submittedName>
</protein>
<name>A0ACB5S201_9PEZI</name>
<dbReference type="Proteomes" id="UP001165186">
    <property type="component" value="Unassembled WGS sequence"/>
</dbReference>
<dbReference type="EMBL" id="BSXG01000031">
    <property type="protein sequence ID" value="GME26781.1"/>
    <property type="molecule type" value="Genomic_DNA"/>
</dbReference>
<evidence type="ECO:0000313" key="1">
    <source>
        <dbReference type="EMBL" id="GME26781.1"/>
    </source>
</evidence>
<organism evidence="1 2">
    <name type="scientific">Neofusicoccum parvum</name>
    <dbReference type="NCBI Taxonomy" id="310453"/>
    <lineage>
        <taxon>Eukaryota</taxon>
        <taxon>Fungi</taxon>
        <taxon>Dikarya</taxon>
        <taxon>Ascomycota</taxon>
        <taxon>Pezizomycotina</taxon>
        <taxon>Dothideomycetes</taxon>
        <taxon>Dothideomycetes incertae sedis</taxon>
        <taxon>Botryosphaeriales</taxon>
        <taxon>Botryosphaeriaceae</taxon>
        <taxon>Neofusicoccum</taxon>
    </lineage>
</organism>